<keyword evidence="8 12" id="KW-0378">Hydrolase</keyword>
<dbReference type="Pfam" id="PF03331">
    <property type="entry name" value="LpxC"/>
    <property type="match status" value="1"/>
</dbReference>
<comment type="caution">
    <text evidence="13">The sequence shown here is derived from an EMBL/GenBank/DDBJ whole genome shotgun (WGS) entry which is preliminary data.</text>
</comment>
<evidence type="ECO:0000256" key="3">
    <source>
        <dbReference type="ARBA" id="ARBA00005002"/>
    </source>
</evidence>
<dbReference type="UniPathway" id="UPA00359">
    <property type="reaction ID" value="UER00478"/>
</dbReference>
<keyword evidence="9 12" id="KW-0862">Zinc</keyword>
<reference evidence="13 14" key="1">
    <citation type="submission" date="2018-06" db="EMBL/GenBank/DDBJ databases">
        <title>Genomic Encyclopedia of Archaeal and Bacterial Type Strains, Phase II (KMG-II): from individual species to whole genera.</title>
        <authorList>
            <person name="Goeker M."/>
        </authorList>
    </citation>
    <scope>NUCLEOTIDE SEQUENCE [LARGE SCALE GENOMIC DNA]</scope>
    <source>
        <strain evidence="13 14">JCM 11668</strain>
    </source>
</reference>
<dbReference type="Gene3D" id="3.30.230.20">
    <property type="entry name" value="lpxc deacetylase, domain 1"/>
    <property type="match status" value="1"/>
</dbReference>
<feature type="active site" description="Proton donor" evidence="12">
    <location>
        <position position="267"/>
    </location>
</feature>
<dbReference type="InterPro" id="IPR011334">
    <property type="entry name" value="UDP-acyl_GlcNac_deAcase_C"/>
</dbReference>
<evidence type="ECO:0000256" key="9">
    <source>
        <dbReference type="ARBA" id="ARBA00022833"/>
    </source>
</evidence>
<accession>A0A318T885</accession>
<evidence type="ECO:0000256" key="6">
    <source>
        <dbReference type="ARBA" id="ARBA00022556"/>
    </source>
</evidence>
<dbReference type="InterPro" id="IPR020568">
    <property type="entry name" value="Ribosomal_Su5_D2-typ_SF"/>
</dbReference>
<dbReference type="AlphaFoldDB" id="A0A318T885"/>
<comment type="catalytic activity">
    <reaction evidence="11 12">
        <text>a UDP-3-O-[(3R)-3-hydroxyacyl]-N-acetyl-alpha-D-glucosamine + H2O = a UDP-3-O-[(3R)-3-hydroxyacyl]-alpha-D-glucosamine + acetate</text>
        <dbReference type="Rhea" id="RHEA:67816"/>
        <dbReference type="ChEBI" id="CHEBI:15377"/>
        <dbReference type="ChEBI" id="CHEBI:30089"/>
        <dbReference type="ChEBI" id="CHEBI:137740"/>
        <dbReference type="ChEBI" id="CHEBI:173225"/>
        <dbReference type="EC" id="3.5.1.108"/>
    </reaction>
</comment>
<dbReference type="GO" id="GO:0046872">
    <property type="term" value="F:metal ion binding"/>
    <property type="evidence" value="ECO:0007669"/>
    <property type="project" value="UniProtKB-KW"/>
</dbReference>
<name>A0A318T885_9BRAD</name>
<evidence type="ECO:0000256" key="4">
    <source>
        <dbReference type="ARBA" id="ARBA00012745"/>
    </source>
</evidence>
<organism evidence="13 14">
    <name type="scientific">Rhodopseudomonas faecalis</name>
    <dbReference type="NCBI Taxonomy" id="99655"/>
    <lineage>
        <taxon>Bacteria</taxon>
        <taxon>Pseudomonadati</taxon>
        <taxon>Pseudomonadota</taxon>
        <taxon>Alphaproteobacteria</taxon>
        <taxon>Hyphomicrobiales</taxon>
        <taxon>Nitrobacteraceae</taxon>
        <taxon>Rhodopseudomonas</taxon>
    </lineage>
</organism>
<gene>
    <name evidence="12" type="primary">lpxC</name>
    <name evidence="13" type="ORF">BJ122_12339</name>
</gene>
<dbReference type="GO" id="GO:0016020">
    <property type="term" value="C:membrane"/>
    <property type="evidence" value="ECO:0007669"/>
    <property type="project" value="GOC"/>
</dbReference>
<evidence type="ECO:0000313" key="13">
    <source>
        <dbReference type="EMBL" id="PYF01322.1"/>
    </source>
</evidence>
<evidence type="ECO:0000256" key="2">
    <source>
        <dbReference type="ARBA" id="ARBA00002923"/>
    </source>
</evidence>
<dbReference type="PANTHER" id="PTHR33694:SF1">
    <property type="entry name" value="UDP-3-O-ACYL-N-ACETYLGLUCOSAMINE DEACETYLASE 1, MITOCHONDRIAL-RELATED"/>
    <property type="match status" value="1"/>
</dbReference>
<keyword evidence="14" id="KW-1185">Reference proteome</keyword>
<comment type="function">
    <text evidence="2 12">Catalyzes the hydrolysis of UDP-3-O-myristoyl-N-acetylglucosamine to form UDP-3-O-myristoylglucosamine and acetate, the committed step in lipid A biosynthesis.</text>
</comment>
<sequence>MKFSRQTTLRSQATVTGVGVHSGRPASLTIGPADINAGFIFVRTGLDGADREVRANAKSVIATELATVLGDGDGALVSTAEHVLAALRGMGVDNAIIEADGPEVPIMDGSAAPFVAAIEQAGIREQSAPRRYIQVLKPVQVAIGDSFGELRPNSRGFRTEIEIDFANPMIGRQRFCCDLDPETFRRDVCRARTFGSMTDVTRLWSLGYALGASFENSIVFDETRMLNTEGLRYTDECVRHKVLDAIGDLALAGLPLLGTYRSVRGGHKLNHAVLTALLDDHKAWRVVEAEPARRPRAQGEAAGGMVGGMIAPAYGPDVS</sequence>
<evidence type="ECO:0000256" key="5">
    <source>
        <dbReference type="ARBA" id="ARBA00022516"/>
    </source>
</evidence>
<feature type="binding site" evidence="12">
    <location>
        <position position="82"/>
    </location>
    <ligand>
        <name>Zn(2+)</name>
        <dbReference type="ChEBI" id="CHEBI:29105"/>
    </ligand>
</feature>
<proteinExistence type="inferred from homology"/>
<feature type="binding site" evidence="12">
    <location>
        <position position="244"/>
    </location>
    <ligand>
        <name>Zn(2+)</name>
        <dbReference type="ChEBI" id="CHEBI:29105"/>
    </ligand>
</feature>
<evidence type="ECO:0000256" key="8">
    <source>
        <dbReference type="ARBA" id="ARBA00022801"/>
    </source>
</evidence>
<dbReference type="InterPro" id="IPR004463">
    <property type="entry name" value="UDP-acyl_GlcNac_deAcase"/>
</dbReference>
<keyword evidence="7 12" id="KW-0479">Metal-binding</keyword>
<dbReference type="EMBL" id="QJTI01000023">
    <property type="protein sequence ID" value="PYF01322.1"/>
    <property type="molecule type" value="Genomic_DNA"/>
</dbReference>
<dbReference type="SUPFAM" id="SSF54211">
    <property type="entry name" value="Ribosomal protein S5 domain 2-like"/>
    <property type="match status" value="2"/>
</dbReference>
<dbReference type="NCBIfam" id="TIGR00325">
    <property type="entry name" value="lpxC"/>
    <property type="match status" value="1"/>
</dbReference>
<dbReference type="InterPro" id="IPR015870">
    <property type="entry name" value="UDP-acyl_N-AcGlcN_deAcase_N"/>
</dbReference>
<keyword evidence="5 12" id="KW-0444">Lipid biosynthesis</keyword>
<dbReference type="OrthoDB" id="9802746at2"/>
<keyword evidence="10 12" id="KW-0443">Lipid metabolism</keyword>
<dbReference type="GO" id="GO:0103117">
    <property type="term" value="F:UDP-3-O-acyl-N-acetylglucosamine deacetylase activity"/>
    <property type="evidence" value="ECO:0007669"/>
    <property type="project" value="UniProtKB-UniRule"/>
</dbReference>
<evidence type="ECO:0000256" key="7">
    <source>
        <dbReference type="ARBA" id="ARBA00022723"/>
    </source>
</evidence>
<evidence type="ECO:0000256" key="11">
    <source>
        <dbReference type="ARBA" id="ARBA00024535"/>
    </source>
</evidence>
<dbReference type="GO" id="GO:0009245">
    <property type="term" value="P:lipid A biosynthetic process"/>
    <property type="evidence" value="ECO:0007669"/>
    <property type="project" value="UniProtKB-UniRule"/>
</dbReference>
<dbReference type="Gene3D" id="3.30.1700.10">
    <property type="entry name" value="lpxc deacetylase, domain 2"/>
    <property type="match status" value="1"/>
</dbReference>
<keyword evidence="6 12" id="KW-0441">Lipid A biosynthesis</keyword>
<evidence type="ECO:0000256" key="10">
    <source>
        <dbReference type="ARBA" id="ARBA00023098"/>
    </source>
</evidence>
<evidence type="ECO:0000256" key="1">
    <source>
        <dbReference type="ARBA" id="ARBA00001947"/>
    </source>
</evidence>
<feature type="binding site" evidence="12">
    <location>
        <position position="240"/>
    </location>
    <ligand>
        <name>Zn(2+)</name>
        <dbReference type="ChEBI" id="CHEBI:29105"/>
    </ligand>
</feature>
<dbReference type="HAMAP" id="MF_00388">
    <property type="entry name" value="LpxC"/>
    <property type="match status" value="1"/>
</dbReference>
<evidence type="ECO:0000256" key="12">
    <source>
        <dbReference type="HAMAP-Rule" id="MF_00388"/>
    </source>
</evidence>
<dbReference type="EC" id="3.5.1.108" evidence="4 12"/>
<dbReference type="RefSeq" id="WP_110782156.1">
    <property type="nucleotide sequence ID" value="NZ_QJTI01000023.1"/>
</dbReference>
<dbReference type="PANTHER" id="PTHR33694">
    <property type="entry name" value="UDP-3-O-ACYL-N-ACETYLGLUCOSAMINE DEACETYLASE 1, MITOCHONDRIAL-RELATED"/>
    <property type="match status" value="1"/>
</dbReference>
<comment type="cofactor">
    <cofactor evidence="1 12">
        <name>Zn(2+)</name>
        <dbReference type="ChEBI" id="CHEBI:29105"/>
    </cofactor>
</comment>
<comment type="pathway">
    <text evidence="3 12">Glycolipid biosynthesis; lipid IV(A) biosynthesis; lipid IV(A) from (3R)-3-hydroxytetradecanoyl-[acyl-carrier-protein] and UDP-N-acetyl-alpha-D-glucosamine: step 2/6.</text>
</comment>
<dbReference type="Proteomes" id="UP000248148">
    <property type="component" value="Unassembled WGS sequence"/>
</dbReference>
<evidence type="ECO:0000313" key="14">
    <source>
        <dbReference type="Proteomes" id="UP000248148"/>
    </source>
</evidence>
<protein>
    <recommendedName>
        <fullName evidence="4 12">UDP-3-O-acyl-N-acetylglucosamine deacetylase</fullName>
        <shortName evidence="12">UDP-3-O-acyl-GlcNAc deacetylase</shortName>
        <ecNumber evidence="4 12">3.5.1.108</ecNumber>
    </recommendedName>
    <alternativeName>
        <fullName evidence="12">UDP-3-O-[R-3-hydroxymyristoyl]-N-acetylglucosamine deacetylase</fullName>
    </alternativeName>
</protein>
<comment type="similarity">
    <text evidence="12">Belongs to the LpxC family.</text>
</comment>